<evidence type="ECO:0000259" key="2">
    <source>
        <dbReference type="PROSITE" id="PS51038"/>
    </source>
</evidence>
<dbReference type="InterPro" id="IPR011011">
    <property type="entry name" value="Znf_FYVE_PHD"/>
</dbReference>
<feature type="region of interest" description="Disordered" evidence="1">
    <location>
        <begin position="1"/>
        <end position="35"/>
    </location>
</feature>
<feature type="compositionally biased region" description="Polar residues" evidence="1">
    <location>
        <begin position="388"/>
        <end position="397"/>
    </location>
</feature>
<evidence type="ECO:0000313" key="4">
    <source>
        <dbReference type="Proteomes" id="UP001140560"/>
    </source>
</evidence>
<dbReference type="Gene3D" id="2.30.30.490">
    <property type="match status" value="1"/>
</dbReference>
<dbReference type="AlphaFoldDB" id="A0A9W8YDC1"/>
<dbReference type="EMBL" id="JAPEUY010000006">
    <property type="protein sequence ID" value="KAJ4372466.1"/>
    <property type="molecule type" value="Genomic_DNA"/>
</dbReference>
<dbReference type="InterPro" id="IPR001025">
    <property type="entry name" value="BAH_dom"/>
</dbReference>
<dbReference type="PANTHER" id="PTHR46364">
    <property type="entry name" value="OS08G0421900 PROTEIN"/>
    <property type="match status" value="1"/>
</dbReference>
<feature type="compositionally biased region" description="Polar residues" evidence="1">
    <location>
        <begin position="9"/>
        <end position="25"/>
    </location>
</feature>
<dbReference type="OrthoDB" id="10259622at2759"/>
<feature type="region of interest" description="Disordered" evidence="1">
    <location>
        <begin position="445"/>
        <end position="472"/>
    </location>
</feature>
<dbReference type="InterPro" id="IPR013083">
    <property type="entry name" value="Znf_RING/FYVE/PHD"/>
</dbReference>
<feature type="domain" description="BAH" evidence="2">
    <location>
        <begin position="127"/>
        <end position="249"/>
    </location>
</feature>
<evidence type="ECO:0000313" key="3">
    <source>
        <dbReference type="EMBL" id="KAJ4372466.1"/>
    </source>
</evidence>
<dbReference type="InterPro" id="IPR043151">
    <property type="entry name" value="BAH_sf"/>
</dbReference>
<organism evidence="3 4">
    <name type="scientific">Neocucurbitaria cava</name>
    <dbReference type="NCBI Taxonomy" id="798079"/>
    <lineage>
        <taxon>Eukaryota</taxon>
        <taxon>Fungi</taxon>
        <taxon>Dikarya</taxon>
        <taxon>Ascomycota</taxon>
        <taxon>Pezizomycotina</taxon>
        <taxon>Dothideomycetes</taxon>
        <taxon>Pleosporomycetidae</taxon>
        <taxon>Pleosporales</taxon>
        <taxon>Pleosporineae</taxon>
        <taxon>Cucurbitariaceae</taxon>
        <taxon>Neocucurbitaria</taxon>
    </lineage>
</organism>
<evidence type="ECO:0000256" key="1">
    <source>
        <dbReference type="SAM" id="MobiDB-lite"/>
    </source>
</evidence>
<dbReference type="PROSITE" id="PS51038">
    <property type="entry name" value="BAH"/>
    <property type="match status" value="1"/>
</dbReference>
<feature type="compositionally biased region" description="Acidic residues" evidence="1">
    <location>
        <begin position="462"/>
        <end position="472"/>
    </location>
</feature>
<dbReference type="Gene3D" id="3.30.40.10">
    <property type="entry name" value="Zinc/RING finger domain, C3HC4 (zinc finger)"/>
    <property type="match status" value="1"/>
</dbReference>
<comment type="caution">
    <text evidence="3">The sequence shown here is derived from an EMBL/GenBank/DDBJ whole genome shotgun (WGS) entry which is preliminary data.</text>
</comment>
<accession>A0A9W8YDC1</accession>
<dbReference type="GO" id="GO:0003682">
    <property type="term" value="F:chromatin binding"/>
    <property type="evidence" value="ECO:0007669"/>
    <property type="project" value="InterPro"/>
</dbReference>
<sequence length="472" mass="52398">MARTRAPPSKSQPARSDASSSTPDPANQKRKIDWSTIDEEATFEGFTVKAVSFRTPKKSTKPAHKKQKTGTPASEGSEIYQDAPRDAEITQTNPFSETELSAVHCKIEPAAEWESMQRYRKFTINREEFEVGQVLFIKKAEEEHDTDNSIPQWFAKVLEVRAGDASHVYLRVYWAYRPEDLPGGRQPYHGGSELIVSNHMEIIEALTVESSADLVYWDDDPEKSDWPAKDQLFWRQSLDVNQPKGKQLTASPPFCNHRLPSLTDSQKLKTYCVDKAPCNPDEPLVNCPSCKEWLHAHCLEEKAVQDAHKRYKVPRPTPSTGKGVAKGKRKSGNVAANALLFTAKFSPIDQSGKSRLTVTDKREDQNNRQWDVDVECLLCKKTIEKATSAPSNPTTQPADKPIEEQEEDGDDTPAPPAAPSGSTSPIKQAFQKLPVIIRKSFASTKQSLVEHEAGTPAAADNGSEESDTTPSA</sequence>
<name>A0A9W8YDC1_9PLEO</name>
<feature type="region of interest" description="Disordered" evidence="1">
    <location>
        <begin position="387"/>
        <end position="429"/>
    </location>
</feature>
<protein>
    <recommendedName>
        <fullName evidence="2">BAH domain-containing protein</fullName>
    </recommendedName>
</protein>
<feature type="compositionally biased region" description="Basic residues" evidence="1">
    <location>
        <begin position="55"/>
        <end position="68"/>
    </location>
</feature>
<dbReference type="Proteomes" id="UP001140560">
    <property type="component" value="Unassembled WGS sequence"/>
</dbReference>
<proteinExistence type="predicted"/>
<feature type="region of interest" description="Disordered" evidence="1">
    <location>
        <begin position="49"/>
        <end position="86"/>
    </location>
</feature>
<keyword evidence="4" id="KW-1185">Reference proteome</keyword>
<reference evidence="3" key="1">
    <citation type="submission" date="2022-10" db="EMBL/GenBank/DDBJ databases">
        <title>Tapping the CABI collections for fungal endophytes: first genome assemblies for Collariella, Neodidymelliopsis, Ascochyta clinopodiicola, Didymella pomorum, Didymosphaeria variabile, Neocosmospora piperis and Neocucurbitaria cava.</title>
        <authorList>
            <person name="Hill R."/>
        </authorList>
    </citation>
    <scope>NUCLEOTIDE SEQUENCE</scope>
    <source>
        <strain evidence="3">IMI 356814</strain>
    </source>
</reference>
<dbReference type="CDD" id="cd04370">
    <property type="entry name" value="BAH"/>
    <property type="match status" value="1"/>
</dbReference>
<gene>
    <name evidence="3" type="ORF">N0V83_004240</name>
</gene>
<dbReference type="SUPFAM" id="SSF57903">
    <property type="entry name" value="FYVE/PHD zinc finger"/>
    <property type="match status" value="1"/>
</dbReference>